<sequence length="249" mass="28828">MGICPSIAPNLYIEETDKFRKYDKGIVHRLLCSTDRIMSFCIGIENFSSRPCLIRHSEKDYPLCHKTGDLHVIELAVSGNSFPVWVYQFAHEYCHHLIDGDMTGDLSGCIWFEESLCEASSIFNLTEISKQWKASTNPLEYNLANCFQSYADDLTTPRKSNKYFEGLLKSNNYFLITPQGLDYHRDLYNWIAVNLLLPLINENHSLWKIVRHIGDSRKWDSILCLLNHLVDTADFSYKNSVIKLRDSFI</sequence>
<protein>
    <submittedName>
        <fullName evidence="1">Uncharacterized protein</fullName>
    </submittedName>
</protein>
<dbReference type="RefSeq" id="WP_412443285.1">
    <property type="nucleotide sequence ID" value="NZ_CACRUT010000016.1"/>
</dbReference>
<proteinExistence type="predicted"/>
<accession>A0A6N3EXC1</accession>
<dbReference type="AlphaFoldDB" id="A0A6N3EXC1"/>
<gene>
    <name evidence="1" type="ORF">PCLFYP37_02919</name>
</gene>
<dbReference type="EMBL" id="CACRUT010000016">
    <property type="protein sequence ID" value="VYU44409.1"/>
    <property type="molecule type" value="Genomic_DNA"/>
</dbReference>
<evidence type="ECO:0000313" key="1">
    <source>
        <dbReference type="EMBL" id="VYU44409.1"/>
    </source>
</evidence>
<name>A0A6N3EXC1_9BACT</name>
<organism evidence="1">
    <name type="scientific">Paraprevotella clara</name>
    <dbReference type="NCBI Taxonomy" id="454154"/>
    <lineage>
        <taxon>Bacteria</taxon>
        <taxon>Pseudomonadati</taxon>
        <taxon>Bacteroidota</taxon>
        <taxon>Bacteroidia</taxon>
        <taxon>Bacteroidales</taxon>
        <taxon>Prevotellaceae</taxon>
        <taxon>Paraprevotella</taxon>
    </lineage>
</organism>
<reference evidence="1" key="1">
    <citation type="submission" date="2019-11" db="EMBL/GenBank/DDBJ databases">
        <authorList>
            <person name="Feng L."/>
        </authorList>
    </citation>
    <scope>NUCLEOTIDE SEQUENCE</scope>
    <source>
        <strain evidence="1">PclaraLFYP37</strain>
    </source>
</reference>